<dbReference type="EMBL" id="ASHM01122341">
    <property type="protein sequence ID" value="PNX57143.1"/>
    <property type="molecule type" value="Genomic_DNA"/>
</dbReference>
<protein>
    <submittedName>
        <fullName evidence="1">Uncharacterized protein</fullName>
    </submittedName>
</protein>
<reference evidence="1 2" key="1">
    <citation type="journal article" date="2014" name="Am. J. Bot.">
        <title>Genome assembly and annotation for red clover (Trifolium pratense; Fabaceae).</title>
        <authorList>
            <person name="Istvanek J."/>
            <person name="Jaros M."/>
            <person name="Krenek A."/>
            <person name="Repkova J."/>
        </authorList>
    </citation>
    <scope>NUCLEOTIDE SEQUENCE [LARGE SCALE GENOMIC DNA]</scope>
    <source>
        <strain evidence="2">cv. Tatra</strain>
        <tissue evidence="1">Young leaves</tissue>
    </source>
</reference>
<accession>A0A2K3JSY3</accession>
<evidence type="ECO:0000313" key="1">
    <source>
        <dbReference type="EMBL" id="PNX57143.1"/>
    </source>
</evidence>
<reference evidence="1 2" key="2">
    <citation type="journal article" date="2017" name="Front. Plant Sci.">
        <title>Gene Classification and Mining of Molecular Markers Useful in Red Clover (Trifolium pratense) Breeding.</title>
        <authorList>
            <person name="Istvanek J."/>
            <person name="Dluhosova J."/>
            <person name="Dluhos P."/>
            <person name="Patkova L."/>
            <person name="Nedelnik J."/>
            <person name="Repkova J."/>
        </authorList>
    </citation>
    <scope>NUCLEOTIDE SEQUENCE [LARGE SCALE GENOMIC DNA]</scope>
    <source>
        <strain evidence="2">cv. Tatra</strain>
        <tissue evidence="1">Young leaves</tissue>
    </source>
</reference>
<sequence length="45" mass="5012">MPLAQGTVTADFGFGFCKLRKAQHPGRKAQPCRIKMQKQILQPQG</sequence>
<evidence type="ECO:0000313" key="2">
    <source>
        <dbReference type="Proteomes" id="UP000236291"/>
    </source>
</evidence>
<name>A0A2K3JSY3_TRIPR</name>
<gene>
    <name evidence="1" type="ORF">L195_g058546</name>
</gene>
<dbReference type="Proteomes" id="UP000236291">
    <property type="component" value="Unassembled WGS sequence"/>
</dbReference>
<proteinExistence type="predicted"/>
<comment type="caution">
    <text evidence="1">The sequence shown here is derived from an EMBL/GenBank/DDBJ whole genome shotgun (WGS) entry which is preliminary data.</text>
</comment>
<dbReference type="AlphaFoldDB" id="A0A2K3JSY3"/>
<organism evidence="1 2">
    <name type="scientific">Trifolium pratense</name>
    <name type="common">Red clover</name>
    <dbReference type="NCBI Taxonomy" id="57577"/>
    <lineage>
        <taxon>Eukaryota</taxon>
        <taxon>Viridiplantae</taxon>
        <taxon>Streptophyta</taxon>
        <taxon>Embryophyta</taxon>
        <taxon>Tracheophyta</taxon>
        <taxon>Spermatophyta</taxon>
        <taxon>Magnoliopsida</taxon>
        <taxon>eudicotyledons</taxon>
        <taxon>Gunneridae</taxon>
        <taxon>Pentapetalae</taxon>
        <taxon>rosids</taxon>
        <taxon>fabids</taxon>
        <taxon>Fabales</taxon>
        <taxon>Fabaceae</taxon>
        <taxon>Papilionoideae</taxon>
        <taxon>50 kb inversion clade</taxon>
        <taxon>NPAAA clade</taxon>
        <taxon>Hologalegina</taxon>
        <taxon>IRL clade</taxon>
        <taxon>Trifolieae</taxon>
        <taxon>Trifolium</taxon>
    </lineage>
</organism>